<feature type="region of interest" description="Disordered" evidence="1">
    <location>
        <begin position="23"/>
        <end position="54"/>
    </location>
</feature>
<dbReference type="Proteomes" id="UP000322139">
    <property type="component" value="Unassembled WGS sequence"/>
</dbReference>
<accession>A0A5D4R928</accession>
<gene>
    <name evidence="2" type="ORF">FZD51_13245</name>
</gene>
<evidence type="ECO:0000313" key="3">
    <source>
        <dbReference type="Proteomes" id="UP000322139"/>
    </source>
</evidence>
<protein>
    <submittedName>
        <fullName evidence="2">Uncharacterized protein</fullName>
    </submittedName>
</protein>
<evidence type="ECO:0000313" key="2">
    <source>
        <dbReference type="EMBL" id="TYS47885.1"/>
    </source>
</evidence>
<sequence>MEPVKKIYTLAAAAALVLSGCGAEDDKETVSDEQNTTEGYNDQTNTEGEEKKLSAGELDDRITEGMDYGTYSAEVQSWAEKGQLEFKESVKLDGGEEGTLADIHQLADGFLAVSHDGQQVTDVLVFTTIEEAKETLKGETTPGTSS</sequence>
<feature type="compositionally biased region" description="Polar residues" evidence="1">
    <location>
        <begin position="32"/>
        <end position="46"/>
    </location>
</feature>
<dbReference type="EMBL" id="VTER01000006">
    <property type="protein sequence ID" value="TYS47885.1"/>
    <property type="molecule type" value="Genomic_DNA"/>
</dbReference>
<name>A0A5D4R928_9BACI</name>
<organism evidence="2 3">
    <name type="scientific">Bacillus infantis</name>
    <dbReference type="NCBI Taxonomy" id="324767"/>
    <lineage>
        <taxon>Bacteria</taxon>
        <taxon>Bacillati</taxon>
        <taxon>Bacillota</taxon>
        <taxon>Bacilli</taxon>
        <taxon>Bacillales</taxon>
        <taxon>Bacillaceae</taxon>
        <taxon>Bacillus</taxon>
    </lineage>
</organism>
<proteinExistence type="predicted"/>
<dbReference type="AlphaFoldDB" id="A0A5D4R928"/>
<comment type="caution">
    <text evidence="2">The sequence shown here is derived from an EMBL/GenBank/DDBJ whole genome shotgun (WGS) entry which is preliminary data.</text>
</comment>
<evidence type="ECO:0000256" key="1">
    <source>
        <dbReference type="SAM" id="MobiDB-lite"/>
    </source>
</evidence>
<dbReference type="PROSITE" id="PS51257">
    <property type="entry name" value="PROKAR_LIPOPROTEIN"/>
    <property type="match status" value="1"/>
</dbReference>
<reference evidence="2 3" key="1">
    <citation type="submission" date="2019-08" db="EMBL/GenBank/DDBJ databases">
        <title>Bacillus genomes from the desert of Cuatro Cienegas, Coahuila.</title>
        <authorList>
            <person name="Olmedo-Alvarez G."/>
        </authorList>
    </citation>
    <scope>NUCLEOTIDE SEQUENCE [LARGE SCALE GENOMIC DNA]</scope>
    <source>
        <strain evidence="2 3">CH446_14T</strain>
    </source>
</reference>